<dbReference type="CDD" id="cd04476">
    <property type="entry name" value="RPA1_DBD_C"/>
    <property type="match status" value="1"/>
</dbReference>
<evidence type="ECO:0000256" key="5">
    <source>
        <dbReference type="ARBA" id="ARBA00023125"/>
    </source>
</evidence>
<name>A0AAV7F6F4_ARIFI</name>
<evidence type="ECO:0000256" key="1">
    <source>
        <dbReference type="ARBA" id="ARBA00005690"/>
    </source>
</evidence>
<feature type="region of interest" description="Disordered" evidence="6">
    <location>
        <begin position="255"/>
        <end position="298"/>
    </location>
</feature>
<dbReference type="SUPFAM" id="SSF50249">
    <property type="entry name" value="Nucleic acid-binding proteins"/>
    <property type="match status" value="1"/>
</dbReference>
<dbReference type="Proteomes" id="UP000825729">
    <property type="component" value="Unassembled WGS sequence"/>
</dbReference>
<evidence type="ECO:0000256" key="6">
    <source>
        <dbReference type="SAM" id="MobiDB-lite"/>
    </source>
</evidence>
<feature type="compositionally biased region" description="Low complexity" evidence="6">
    <location>
        <begin position="275"/>
        <end position="284"/>
    </location>
</feature>
<evidence type="ECO:0000259" key="7">
    <source>
        <dbReference type="Pfam" id="PF08646"/>
    </source>
</evidence>
<dbReference type="GO" id="GO:0005662">
    <property type="term" value="C:DNA replication factor A complex"/>
    <property type="evidence" value="ECO:0007669"/>
    <property type="project" value="TreeGrafter"/>
</dbReference>
<dbReference type="AlphaFoldDB" id="A0AAV7F6F4"/>
<evidence type="ECO:0000256" key="2">
    <source>
        <dbReference type="ARBA" id="ARBA00022723"/>
    </source>
</evidence>
<dbReference type="FunFam" id="2.40.50.140:FF:000090">
    <property type="entry name" value="Replication protein A subunit"/>
    <property type="match status" value="1"/>
</dbReference>
<dbReference type="GO" id="GO:0051321">
    <property type="term" value="P:meiotic cell cycle"/>
    <property type="evidence" value="ECO:0007669"/>
    <property type="project" value="TreeGrafter"/>
</dbReference>
<feature type="domain" description="Replication factor A C-terminal" evidence="7">
    <location>
        <begin position="71"/>
        <end position="221"/>
    </location>
</feature>
<evidence type="ECO:0000256" key="3">
    <source>
        <dbReference type="ARBA" id="ARBA00022771"/>
    </source>
</evidence>
<keyword evidence="2" id="KW-0479">Metal-binding</keyword>
<keyword evidence="9" id="KW-1185">Reference proteome</keyword>
<dbReference type="GO" id="GO:0000724">
    <property type="term" value="P:double-strand break repair via homologous recombination"/>
    <property type="evidence" value="ECO:0007669"/>
    <property type="project" value="TreeGrafter"/>
</dbReference>
<evidence type="ECO:0000313" key="9">
    <source>
        <dbReference type="Proteomes" id="UP000825729"/>
    </source>
</evidence>
<dbReference type="GO" id="GO:0003684">
    <property type="term" value="F:damaged DNA binding"/>
    <property type="evidence" value="ECO:0007669"/>
    <property type="project" value="TreeGrafter"/>
</dbReference>
<dbReference type="InterPro" id="IPR047192">
    <property type="entry name" value="Euk_RPA1_DBD_C"/>
</dbReference>
<protein>
    <recommendedName>
        <fullName evidence="7">Replication factor A C-terminal domain-containing protein</fullName>
    </recommendedName>
</protein>
<dbReference type="EMBL" id="JAINDJ010000002">
    <property type="protein sequence ID" value="KAG9456509.1"/>
    <property type="molecule type" value="Genomic_DNA"/>
</dbReference>
<dbReference type="GO" id="GO:0008270">
    <property type="term" value="F:zinc ion binding"/>
    <property type="evidence" value="ECO:0007669"/>
    <property type="project" value="UniProtKB-KW"/>
</dbReference>
<sequence length="298" mass="33548">MTFSSEQYSSNLSTPTMILQEFVLPNQSTVKMDLEKTNRNSDSSGLGSVDIRKTVAQIKDEGLGRSEKADWISVKASVSFIKTDRFCYEACPLLVGDRQCNKKVINNGDGRWQCERCDQSFPQRDYRYLLQLKIQDHTGLTWVTAFQESGEDIMGMSAKELYLLKYEEQDDAQFGEIVRRVLFSQFLFKLKVKEEAFNDEQHVKITVIKADKVNFTQESVYLLSLIDKSPMEESVELAGKGSVAASNSGMTNAGYGSIGTRKSQQHMGLQPMGGSYSNKLISSSSKRKKGLFRTPRDS</sequence>
<dbReference type="PANTHER" id="PTHR23273">
    <property type="entry name" value="REPLICATION FACTOR A 1, RFA1"/>
    <property type="match status" value="1"/>
</dbReference>
<evidence type="ECO:0000313" key="8">
    <source>
        <dbReference type="EMBL" id="KAG9456509.1"/>
    </source>
</evidence>
<gene>
    <name evidence="8" type="ORF">H6P81_001017</name>
</gene>
<dbReference type="PANTHER" id="PTHR23273:SF4">
    <property type="entry name" value="REPLICATION PROTEIN A OB DOMAIN-CONTAINING PROTEIN"/>
    <property type="match status" value="1"/>
</dbReference>
<organism evidence="8 9">
    <name type="scientific">Aristolochia fimbriata</name>
    <name type="common">White veined hardy Dutchman's pipe vine</name>
    <dbReference type="NCBI Taxonomy" id="158543"/>
    <lineage>
        <taxon>Eukaryota</taxon>
        <taxon>Viridiplantae</taxon>
        <taxon>Streptophyta</taxon>
        <taxon>Embryophyta</taxon>
        <taxon>Tracheophyta</taxon>
        <taxon>Spermatophyta</taxon>
        <taxon>Magnoliopsida</taxon>
        <taxon>Magnoliidae</taxon>
        <taxon>Piperales</taxon>
        <taxon>Aristolochiaceae</taxon>
        <taxon>Aristolochia</taxon>
    </lineage>
</organism>
<evidence type="ECO:0000256" key="4">
    <source>
        <dbReference type="ARBA" id="ARBA00022833"/>
    </source>
</evidence>
<proteinExistence type="inferred from homology"/>
<comment type="caution">
    <text evidence="8">The sequence shown here is derived from an EMBL/GenBank/DDBJ whole genome shotgun (WGS) entry which is preliminary data.</text>
</comment>
<dbReference type="InterPro" id="IPR013955">
    <property type="entry name" value="Rep_factor-A_C"/>
</dbReference>
<dbReference type="InterPro" id="IPR012340">
    <property type="entry name" value="NA-bd_OB-fold"/>
</dbReference>
<accession>A0AAV7F6F4</accession>
<keyword evidence="3" id="KW-0863">Zinc-finger</keyword>
<comment type="similarity">
    <text evidence="1">Belongs to the replication factor A protein 1 family.</text>
</comment>
<dbReference type="GO" id="GO:0006289">
    <property type="term" value="P:nucleotide-excision repair"/>
    <property type="evidence" value="ECO:0007669"/>
    <property type="project" value="TreeGrafter"/>
</dbReference>
<dbReference type="GO" id="GO:0043047">
    <property type="term" value="F:single-stranded telomeric DNA binding"/>
    <property type="evidence" value="ECO:0007669"/>
    <property type="project" value="TreeGrafter"/>
</dbReference>
<dbReference type="Gene3D" id="2.40.50.140">
    <property type="entry name" value="Nucleic acid-binding proteins"/>
    <property type="match status" value="1"/>
</dbReference>
<dbReference type="Pfam" id="PF08646">
    <property type="entry name" value="Rep_fac-A_C"/>
    <property type="match status" value="1"/>
</dbReference>
<keyword evidence="4" id="KW-0862">Zinc</keyword>
<keyword evidence="5" id="KW-0238">DNA-binding</keyword>
<reference evidence="8 9" key="1">
    <citation type="submission" date="2021-07" db="EMBL/GenBank/DDBJ databases">
        <title>The Aristolochia fimbriata genome: insights into angiosperm evolution, floral development and chemical biosynthesis.</title>
        <authorList>
            <person name="Jiao Y."/>
        </authorList>
    </citation>
    <scope>NUCLEOTIDE SEQUENCE [LARGE SCALE GENOMIC DNA]</scope>
    <source>
        <strain evidence="8">IBCAS-2021</strain>
        <tissue evidence="8">Leaf</tissue>
    </source>
</reference>
<dbReference type="GO" id="GO:0007004">
    <property type="term" value="P:telomere maintenance via telomerase"/>
    <property type="evidence" value="ECO:0007669"/>
    <property type="project" value="TreeGrafter"/>
</dbReference>